<dbReference type="Proteomes" id="UP000008983">
    <property type="component" value="Unassembled WGS sequence"/>
</dbReference>
<dbReference type="CDD" id="cd00609">
    <property type="entry name" value="AAT_like"/>
    <property type="match status" value="1"/>
</dbReference>
<keyword evidence="3 9" id="KW-0032">Aminotransferase</keyword>
<name>G0R0S4_ICHMU</name>
<dbReference type="Gene3D" id="3.90.1150.10">
    <property type="entry name" value="Aspartate Aminotransferase, domain 1"/>
    <property type="match status" value="1"/>
</dbReference>
<dbReference type="SUPFAM" id="SSF53383">
    <property type="entry name" value="PLP-dependent transferases"/>
    <property type="match status" value="1"/>
</dbReference>
<dbReference type="GO" id="GO:0006572">
    <property type="term" value="P:L-tyrosine catabolic process"/>
    <property type="evidence" value="ECO:0007669"/>
    <property type="project" value="TreeGrafter"/>
</dbReference>
<organism evidence="9 10">
    <name type="scientific">Ichthyophthirius multifiliis</name>
    <name type="common">White spot disease agent</name>
    <name type="synonym">Ich</name>
    <dbReference type="NCBI Taxonomy" id="5932"/>
    <lineage>
        <taxon>Eukaryota</taxon>
        <taxon>Sar</taxon>
        <taxon>Alveolata</taxon>
        <taxon>Ciliophora</taxon>
        <taxon>Intramacronucleata</taxon>
        <taxon>Oligohymenophorea</taxon>
        <taxon>Hymenostomatida</taxon>
        <taxon>Ophryoglenina</taxon>
        <taxon>Ichthyophthirius</taxon>
    </lineage>
</organism>
<dbReference type="Pfam" id="PF00155">
    <property type="entry name" value="Aminotran_1_2"/>
    <property type="match status" value="1"/>
</dbReference>
<dbReference type="InterPro" id="IPR004839">
    <property type="entry name" value="Aminotransferase_I/II_large"/>
</dbReference>
<evidence type="ECO:0000256" key="7">
    <source>
        <dbReference type="PIRSR" id="PIRSR000517-1"/>
    </source>
</evidence>
<keyword evidence="10" id="KW-1185">Reference proteome</keyword>
<dbReference type="InterPro" id="IPR015422">
    <property type="entry name" value="PyrdxlP-dep_Trfase_small"/>
</dbReference>
<evidence type="ECO:0000256" key="2">
    <source>
        <dbReference type="ARBA" id="ARBA00007441"/>
    </source>
</evidence>
<dbReference type="PIRSF" id="PIRSF000517">
    <property type="entry name" value="Tyr_transaminase"/>
    <property type="match status" value="1"/>
</dbReference>
<evidence type="ECO:0000259" key="8">
    <source>
        <dbReference type="Pfam" id="PF00155"/>
    </source>
</evidence>
<evidence type="ECO:0000256" key="5">
    <source>
        <dbReference type="ARBA" id="ARBA00022898"/>
    </source>
</evidence>
<dbReference type="InParanoid" id="G0R0S4"/>
<dbReference type="InterPro" id="IPR015421">
    <property type="entry name" value="PyrdxlP-dep_Trfase_major"/>
</dbReference>
<evidence type="ECO:0000256" key="1">
    <source>
        <dbReference type="ARBA" id="ARBA00001933"/>
    </source>
</evidence>
<dbReference type="OrthoDB" id="2414662at2759"/>
<protein>
    <submittedName>
        <fullName evidence="9">Tyrosine aminotransferase, putative</fullName>
        <ecNumber evidence="9">2.6.1.5</ecNumber>
    </submittedName>
</protein>
<evidence type="ECO:0000256" key="4">
    <source>
        <dbReference type="ARBA" id="ARBA00022679"/>
    </source>
</evidence>
<proteinExistence type="inferred from homology"/>
<dbReference type="GO" id="GO:0030170">
    <property type="term" value="F:pyridoxal phosphate binding"/>
    <property type="evidence" value="ECO:0007669"/>
    <property type="project" value="InterPro"/>
</dbReference>
<comment type="similarity">
    <text evidence="2 6">Belongs to the class-I pyridoxal-phosphate-dependent aminotransferase family.</text>
</comment>
<dbReference type="eggNOG" id="KOG0259">
    <property type="taxonomic scope" value="Eukaryota"/>
</dbReference>
<dbReference type="EC" id="2.6.1.5" evidence="9"/>
<dbReference type="GeneID" id="14905025"/>
<dbReference type="PANTHER" id="PTHR45744">
    <property type="entry name" value="TYROSINE AMINOTRANSFERASE"/>
    <property type="match status" value="1"/>
</dbReference>
<evidence type="ECO:0000256" key="6">
    <source>
        <dbReference type="PIRNR" id="PIRNR000517"/>
    </source>
</evidence>
<sequence length="413" mass="47407">MSDFPEFKCADRIEQTCNPIRNYVEKVIPNINIEEFKNSRPAQNLNLTLGDPTAFEEFKTDPKILELCAKGVGKIDGYTDFQGKLEIRQTLAQKYQFNNGIKITENEIFLTAGCSMGIYISLTVLANPGDNFLFPSPSFPLIVTMASSMGINVKFYNLIEEKDWEANLEQMDQLIDEKTRFIYICNPSNPLSSLWNKEHQLEILKLAQKHNNLPIVADETYEHMVYPGLKYFSFGELTEQVPVFIISGLSKRWLVPGWRTAWLILVGKEGVFDEIKQGIKNILNFILMPNTIVAGNQVEILNTSNDYIDDKMKKCQERFILLKELTKNTVGIKLKESKGAFYSVIAIDCNILKFENSQEFASKFLQEQNVAVFPGELFFGKNFFRIVLCSDLDVIKELAIRLNKFCLKYQRQQ</sequence>
<dbReference type="Gene3D" id="3.40.640.10">
    <property type="entry name" value="Type I PLP-dependent aspartate aminotransferase-like (Major domain)"/>
    <property type="match status" value="1"/>
</dbReference>
<dbReference type="InterPro" id="IPR005958">
    <property type="entry name" value="TyrNic_aminoTrfase"/>
</dbReference>
<dbReference type="NCBIfam" id="TIGR01265">
    <property type="entry name" value="tyr_nico_aTase"/>
    <property type="match status" value="1"/>
</dbReference>
<accession>G0R0S4</accession>
<dbReference type="EMBL" id="GL984202">
    <property type="protein sequence ID" value="EGR28936.1"/>
    <property type="molecule type" value="Genomic_DNA"/>
</dbReference>
<evidence type="ECO:0000313" key="9">
    <source>
        <dbReference type="EMBL" id="EGR28936.1"/>
    </source>
</evidence>
<gene>
    <name evidence="9" type="ORF">IMG5_166560</name>
</gene>
<evidence type="ECO:0000313" key="10">
    <source>
        <dbReference type="Proteomes" id="UP000008983"/>
    </source>
</evidence>
<dbReference type="RefSeq" id="XP_004030172.1">
    <property type="nucleotide sequence ID" value="XM_004030124.1"/>
</dbReference>
<comment type="cofactor">
    <cofactor evidence="1 6 7">
        <name>pyridoxal 5'-phosphate</name>
        <dbReference type="ChEBI" id="CHEBI:597326"/>
    </cofactor>
</comment>
<feature type="domain" description="Aminotransferase class I/classII large" evidence="8">
    <location>
        <begin position="45"/>
        <end position="399"/>
    </location>
</feature>
<dbReference type="OMA" id="GWLRWCF"/>
<dbReference type="STRING" id="857967.G0R0S4"/>
<feature type="modified residue" description="N6-(pyridoxal phosphate)lysine" evidence="7">
    <location>
        <position position="251"/>
    </location>
</feature>
<keyword evidence="4 9" id="KW-0808">Transferase</keyword>
<evidence type="ECO:0000256" key="3">
    <source>
        <dbReference type="ARBA" id="ARBA00022576"/>
    </source>
</evidence>
<dbReference type="InterPro" id="IPR015424">
    <property type="entry name" value="PyrdxlP-dep_Trfase"/>
</dbReference>
<dbReference type="PANTHER" id="PTHR45744:SF2">
    <property type="entry name" value="TYROSINE AMINOTRANSFERASE"/>
    <property type="match status" value="1"/>
</dbReference>
<dbReference type="AlphaFoldDB" id="G0R0S4"/>
<dbReference type="GO" id="GO:0004838">
    <property type="term" value="F:L-tyrosine-2-oxoglutarate transaminase activity"/>
    <property type="evidence" value="ECO:0007669"/>
    <property type="project" value="TreeGrafter"/>
</dbReference>
<keyword evidence="5 6" id="KW-0663">Pyridoxal phosphate</keyword>
<reference evidence="9 10" key="1">
    <citation type="submission" date="2011-07" db="EMBL/GenBank/DDBJ databases">
        <authorList>
            <person name="Coyne R."/>
            <person name="Brami D."/>
            <person name="Johnson J."/>
            <person name="Hostetler J."/>
            <person name="Hannick L."/>
            <person name="Clark T."/>
            <person name="Cassidy-Hanley D."/>
            <person name="Inman J."/>
        </authorList>
    </citation>
    <scope>NUCLEOTIDE SEQUENCE [LARGE SCALE GENOMIC DNA]</scope>
    <source>
        <strain evidence="9 10">G5</strain>
    </source>
</reference>